<dbReference type="AlphaFoldDB" id="S0EV39"/>
<dbReference type="SUPFAM" id="SSF48452">
    <property type="entry name" value="TPR-like"/>
    <property type="match status" value="1"/>
</dbReference>
<evidence type="ECO:0000313" key="3">
    <source>
        <dbReference type="EMBL" id="CCW34212.1"/>
    </source>
</evidence>
<gene>
    <name evidence="3" type="ORF">CCALI_00375</name>
</gene>
<dbReference type="InParanoid" id="S0EV39"/>
<organism evidence="3 4">
    <name type="scientific">Chthonomonas calidirosea (strain DSM 23976 / ICMP 18418 / T49)</name>
    <dbReference type="NCBI Taxonomy" id="1303518"/>
    <lineage>
        <taxon>Bacteria</taxon>
        <taxon>Bacillati</taxon>
        <taxon>Armatimonadota</taxon>
        <taxon>Chthonomonadia</taxon>
        <taxon>Chthonomonadales</taxon>
        <taxon>Chthonomonadaceae</taxon>
        <taxon>Chthonomonas</taxon>
    </lineage>
</organism>
<dbReference type="STRING" id="454171.CP488_00782"/>
<dbReference type="Gene3D" id="1.25.40.10">
    <property type="entry name" value="Tetratricopeptide repeat domain"/>
    <property type="match status" value="1"/>
</dbReference>
<evidence type="ECO:0000256" key="2">
    <source>
        <dbReference type="SAM" id="Phobius"/>
    </source>
</evidence>
<dbReference type="KEGG" id="ccz:CCALI_00375"/>
<dbReference type="PATRIC" id="fig|1303518.3.peg.382"/>
<keyword evidence="2" id="KW-0472">Membrane</keyword>
<dbReference type="EMBL" id="HF951689">
    <property type="protein sequence ID" value="CCW34212.1"/>
    <property type="molecule type" value="Genomic_DNA"/>
</dbReference>
<reference evidence="4" key="1">
    <citation type="submission" date="2013-03" db="EMBL/GenBank/DDBJ databases">
        <title>Genome sequence of Chthonomonas calidirosea, the first sequenced genome from the Armatimonadetes phylum (formally candidate division OP10).</title>
        <authorList>
            <person name="Lee K.C.Y."/>
            <person name="Morgan X.C."/>
            <person name="Dunfield P.F."/>
            <person name="Tamas I."/>
            <person name="Houghton K.M."/>
            <person name="Vyssotski M."/>
            <person name="Ryan J.L.J."/>
            <person name="Lagutin K."/>
            <person name="McDonald I.R."/>
            <person name="Stott M.B."/>
        </authorList>
    </citation>
    <scope>NUCLEOTIDE SEQUENCE [LARGE SCALE GENOMIC DNA]</scope>
    <source>
        <strain evidence="4">DSM 23976 / ICMP 18418 / T49</strain>
    </source>
</reference>
<evidence type="ECO:0000256" key="1">
    <source>
        <dbReference type="SAM" id="MobiDB-lite"/>
    </source>
</evidence>
<evidence type="ECO:0000313" key="4">
    <source>
        <dbReference type="Proteomes" id="UP000014227"/>
    </source>
</evidence>
<dbReference type="InterPro" id="IPR011990">
    <property type="entry name" value="TPR-like_helical_dom_sf"/>
</dbReference>
<proteinExistence type="predicted"/>
<dbReference type="eggNOG" id="COG0457">
    <property type="taxonomic scope" value="Bacteria"/>
</dbReference>
<keyword evidence="2" id="KW-1133">Transmembrane helix</keyword>
<dbReference type="SMART" id="SM00028">
    <property type="entry name" value="TPR"/>
    <property type="match status" value="2"/>
</dbReference>
<name>S0EV39_CHTCT</name>
<protein>
    <submittedName>
        <fullName evidence="3">TPR repeat</fullName>
    </submittedName>
</protein>
<keyword evidence="4" id="KW-1185">Reference proteome</keyword>
<dbReference type="InterPro" id="IPR019734">
    <property type="entry name" value="TPR_rpt"/>
</dbReference>
<dbReference type="Pfam" id="PF13181">
    <property type="entry name" value="TPR_8"/>
    <property type="match status" value="1"/>
</dbReference>
<accession>S0EV39</accession>
<sequence length="249" mass="28547">MQDFNRDVQAMYQKRIERLRSIVRQYSGWIMMLMLPVFMTGAAMADGPTGNKKPHPVSFSNAKTPEQVDSPGSNILRDVAAEPATADAITAEVLRYLYEQADSHFDAGEYNHCINLNQIVAQGDPHNVETYANNAWLLWSTDRAQEGIATLKRGIEANPDTYYMYDEMGDFYWLYLKDPKSAIPYYEKAVQFKCPWFTWHNLAHCYEQLGEWSKAEAAWEHAAQYPDDPIASIHLKRIKEKLVQQRSGG</sequence>
<feature type="transmembrane region" description="Helical" evidence="2">
    <location>
        <begin position="26"/>
        <end position="45"/>
    </location>
</feature>
<dbReference type="HOGENOM" id="CLU_1114275_0_0_0"/>
<dbReference type="Proteomes" id="UP000014227">
    <property type="component" value="Chromosome I"/>
</dbReference>
<feature type="region of interest" description="Disordered" evidence="1">
    <location>
        <begin position="47"/>
        <end position="72"/>
    </location>
</feature>
<keyword evidence="2" id="KW-0812">Transmembrane</keyword>